<feature type="region of interest" description="Disordered" evidence="1">
    <location>
        <begin position="29"/>
        <end position="78"/>
    </location>
</feature>
<organism evidence="2 3">
    <name type="scientific">Jimgerdemannia flammicorona</name>
    <dbReference type="NCBI Taxonomy" id="994334"/>
    <lineage>
        <taxon>Eukaryota</taxon>
        <taxon>Fungi</taxon>
        <taxon>Fungi incertae sedis</taxon>
        <taxon>Mucoromycota</taxon>
        <taxon>Mucoromycotina</taxon>
        <taxon>Endogonomycetes</taxon>
        <taxon>Endogonales</taxon>
        <taxon>Endogonaceae</taxon>
        <taxon>Jimgerdemannia</taxon>
    </lineage>
</organism>
<gene>
    <name evidence="2" type="ORF">BC938DRAFT_481299</name>
</gene>
<evidence type="ECO:0000256" key="1">
    <source>
        <dbReference type="SAM" id="MobiDB-lite"/>
    </source>
</evidence>
<sequence>MKVPSLVHSLHPSIEMLESPASTVHVMALRSGNRSRRWKSPSTPNTPARSAGRTPSSVPLSASGTARPARRSSLVAPGPSRECHLPNWFAHPLRDFISLTVPHLITSFSTTAAATIRSTVRRLRELLET</sequence>
<protein>
    <submittedName>
        <fullName evidence="2">Uncharacterized protein</fullName>
    </submittedName>
</protein>
<feature type="compositionally biased region" description="Polar residues" evidence="1">
    <location>
        <begin position="40"/>
        <end position="64"/>
    </location>
</feature>
<dbReference type="AlphaFoldDB" id="A0A433QGP5"/>
<comment type="caution">
    <text evidence="2">The sequence shown here is derived from an EMBL/GenBank/DDBJ whole genome shotgun (WGS) entry which is preliminary data.</text>
</comment>
<reference evidence="2 3" key="1">
    <citation type="journal article" date="2018" name="New Phytol.">
        <title>Phylogenomics of Endogonaceae and evolution of mycorrhizas within Mucoromycota.</title>
        <authorList>
            <person name="Chang Y."/>
            <person name="Desiro A."/>
            <person name="Na H."/>
            <person name="Sandor L."/>
            <person name="Lipzen A."/>
            <person name="Clum A."/>
            <person name="Barry K."/>
            <person name="Grigoriev I.V."/>
            <person name="Martin F.M."/>
            <person name="Stajich J.E."/>
            <person name="Smith M.E."/>
            <person name="Bonito G."/>
            <person name="Spatafora J.W."/>
        </authorList>
    </citation>
    <scope>NUCLEOTIDE SEQUENCE [LARGE SCALE GENOMIC DNA]</scope>
    <source>
        <strain evidence="2 3">AD002</strain>
    </source>
</reference>
<dbReference type="Proteomes" id="UP000274822">
    <property type="component" value="Unassembled WGS sequence"/>
</dbReference>
<keyword evidence="3" id="KW-1185">Reference proteome</keyword>
<name>A0A433QGP5_9FUNG</name>
<evidence type="ECO:0000313" key="2">
    <source>
        <dbReference type="EMBL" id="RUS28904.1"/>
    </source>
</evidence>
<dbReference type="EMBL" id="RBNJ01005950">
    <property type="protein sequence ID" value="RUS28904.1"/>
    <property type="molecule type" value="Genomic_DNA"/>
</dbReference>
<proteinExistence type="predicted"/>
<accession>A0A433QGP5</accession>
<evidence type="ECO:0000313" key="3">
    <source>
        <dbReference type="Proteomes" id="UP000274822"/>
    </source>
</evidence>